<dbReference type="PROSITE" id="PS01124">
    <property type="entry name" value="HTH_ARAC_FAMILY_2"/>
    <property type="match status" value="1"/>
</dbReference>
<dbReference type="SMART" id="SM00342">
    <property type="entry name" value="HTH_ARAC"/>
    <property type="match status" value="1"/>
</dbReference>
<keyword evidence="3" id="KW-0804">Transcription</keyword>
<evidence type="ECO:0000256" key="2">
    <source>
        <dbReference type="ARBA" id="ARBA00023125"/>
    </source>
</evidence>
<dbReference type="PANTHER" id="PTHR43280:SF28">
    <property type="entry name" value="HTH-TYPE TRANSCRIPTIONAL ACTIVATOR RHAS"/>
    <property type="match status" value="1"/>
</dbReference>
<organism evidence="6 7">
    <name type="scientific">Fusicatenibacter saccharivorans</name>
    <dbReference type="NCBI Taxonomy" id="1150298"/>
    <lineage>
        <taxon>Bacteria</taxon>
        <taxon>Bacillati</taxon>
        <taxon>Bacillota</taxon>
        <taxon>Clostridia</taxon>
        <taxon>Lachnospirales</taxon>
        <taxon>Lachnospiraceae</taxon>
        <taxon>Fusicatenibacter</taxon>
    </lineage>
</organism>
<keyword evidence="2" id="KW-0238">DNA-binding</keyword>
<dbReference type="EMBL" id="CZAL01000017">
    <property type="protein sequence ID" value="CUP79072.1"/>
    <property type="molecule type" value="Genomic_DNA"/>
</dbReference>
<dbReference type="PANTHER" id="PTHR43280">
    <property type="entry name" value="ARAC-FAMILY TRANSCRIPTIONAL REGULATOR"/>
    <property type="match status" value="1"/>
</dbReference>
<keyword evidence="4" id="KW-1133">Transmembrane helix</keyword>
<keyword evidence="4" id="KW-0472">Membrane</keyword>
<evidence type="ECO:0000313" key="6">
    <source>
        <dbReference type="EMBL" id="CUP79072.1"/>
    </source>
</evidence>
<dbReference type="GO" id="GO:0003700">
    <property type="term" value="F:DNA-binding transcription factor activity"/>
    <property type="evidence" value="ECO:0007669"/>
    <property type="project" value="InterPro"/>
</dbReference>
<evidence type="ECO:0000256" key="1">
    <source>
        <dbReference type="ARBA" id="ARBA00023015"/>
    </source>
</evidence>
<reference evidence="6 7" key="1">
    <citation type="submission" date="2015-09" db="EMBL/GenBank/DDBJ databases">
        <authorList>
            <consortium name="Pathogen Informatics"/>
        </authorList>
    </citation>
    <scope>NUCLEOTIDE SEQUENCE [LARGE SCALE GENOMIC DNA]</scope>
    <source>
        <strain evidence="6 7">2789STDY5834885</strain>
    </source>
</reference>
<accession>A0A174R0R6</accession>
<feature type="transmembrane region" description="Helical" evidence="4">
    <location>
        <begin position="289"/>
        <end position="311"/>
    </location>
</feature>
<name>A0A174R0R6_9FIRM</name>
<dbReference type="InterPro" id="IPR009057">
    <property type="entry name" value="Homeodomain-like_sf"/>
</dbReference>
<dbReference type="SUPFAM" id="SSF46689">
    <property type="entry name" value="Homeodomain-like"/>
    <property type="match status" value="1"/>
</dbReference>
<dbReference type="PROSITE" id="PS51257">
    <property type="entry name" value="PROKAR_LIPOPROTEIN"/>
    <property type="match status" value="1"/>
</dbReference>
<dbReference type="InterPro" id="IPR018060">
    <property type="entry name" value="HTH_AraC"/>
</dbReference>
<dbReference type="PROSITE" id="PS00041">
    <property type="entry name" value="HTH_ARAC_FAMILY_1"/>
    <property type="match status" value="1"/>
</dbReference>
<dbReference type="InterPro" id="IPR018062">
    <property type="entry name" value="HTH_AraC-typ_CS"/>
</dbReference>
<proteinExistence type="predicted"/>
<dbReference type="Proteomes" id="UP000095709">
    <property type="component" value="Unassembled WGS sequence"/>
</dbReference>
<dbReference type="Gene3D" id="1.10.10.60">
    <property type="entry name" value="Homeodomain-like"/>
    <property type="match status" value="2"/>
</dbReference>
<sequence length="758" mass="88147">MKEKKIFLSVMKTYLVLVMILLIVLIGCSFYSYQSFKINTKNAQVALLNQVQHEMDIRLENISNISQLLADHPIVQEIAELEDEQPEYQLKYTELNQVLRNENTMQQSEAETVLYFKNSNAVFTGNYRYQDENLDAFLKKKGISEEEFQNLVSLERNKGAYQILKSGTKSAVLIHLNPILDKSYHRAGVVITFVSVREFEKILNLSDYIEQSICCMENGDRSLMIGTVPEGQDVLQQNSYEEIVCNFEPVMQEIQGKRYITMGISSQSGVWNYYFSIPMSIFYQQNRTYFIIIAGAVLMSLLAGVFLAWHYSKAFSEPIQEILDTFRMDGADSYPEMMKSLEKTMLVYEDRLHDIQKQLRGSMQQQKDEFLFSMCRGNINEKKVQEKLSKYEISLKNAPFEFMMFQYREIEESTFCVNGTVDYDLLLFVSQNVIEELLCKNGGATFRHDRMILCICQPVEEADVLNQLLNQIVDFHKDVIHAELCVFRGGQGSELSDIPELFLNAEEMANYKTFWEKDIPNILDYRDSKSRKALEEDSISLDIQKRFLNLLSIKDYTNAYELLTEQLNMVEQGEIKNFQLERYKIYGLVSNLLEGIPHVDQLEKNSTEEARQIGEILESLSNVRSLQEIREKIDLLFEKIISYQKGTEKEGFPWVWEVQSYIEKNYADPQMDVQYLAEKFHLSTSHLSRNYKKVTSIGVRDNIHIVRIAKAKELLMQGMSVQEIAEKVGYVESRALIRTFKRYEGVTPGQYRETMVQK</sequence>
<keyword evidence="1" id="KW-0805">Transcription regulation</keyword>
<feature type="domain" description="HTH araC/xylS-type" evidence="5">
    <location>
        <begin position="656"/>
        <end position="754"/>
    </location>
</feature>
<dbReference type="GO" id="GO:0043565">
    <property type="term" value="F:sequence-specific DNA binding"/>
    <property type="evidence" value="ECO:0007669"/>
    <property type="project" value="InterPro"/>
</dbReference>
<gene>
    <name evidence="6" type="primary">ypdC_5</name>
    <name evidence="6" type="ORF">ERS852498_02823</name>
</gene>
<dbReference type="AlphaFoldDB" id="A0A174R0R6"/>
<dbReference type="Pfam" id="PF12833">
    <property type="entry name" value="HTH_18"/>
    <property type="match status" value="1"/>
</dbReference>
<evidence type="ECO:0000313" key="7">
    <source>
        <dbReference type="Proteomes" id="UP000095709"/>
    </source>
</evidence>
<protein>
    <submittedName>
        <fullName evidence="6">Uncharacterized HTH-type transcriptional regulator ypdC</fullName>
    </submittedName>
</protein>
<feature type="transmembrane region" description="Helical" evidence="4">
    <location>
        <begin position="14"/>
        <end position="33"/>
    </location>
</feature>
<evidence type="ECO:0000256" key="4">
    <source>
        <dbReference type="SAM" id="Phobius"/>
    </source>
</evidence>
<evidence type="ECO:0000256" key="3">
    <source>
        <dbReference type="ARBA" id="ARBA00023163"/>
    </source>
</evidence>
<evidence type="ECO:0000259" key="5">
    <source>
        <dbReference type="PROSITE" id="PS01124"/>
    </source>
</evidence>
<dbReference type="RefSeq" id="WP_172680802.1">
    <property type="nucleotide sequence ID" value="NZ_CZAL01000017.1"/>
</dbReference>
<keyword evidence="4" id="KW-0812">Transmembrane</keyword>